<gene>
    <name evidence="2" type="ORF">COW36_24950</name>
</gene>
<accession>A0A2M7FX28</accession>
<comment type="caution">
    <text evidence="2">The sequence shown here is derived from an EMBL/GenBank/DDBJ whole genome shotgun (WGS) entry which is preliminary data.</text>
</comment>
<dbReference type="Proteomes" id="UP000231019">
    <property type="component" value="Unassembled WGS sequence"/>
</dbReference>
<proteinExistence type="predicted"/>
<evidence type="ECO:0000313" key="2">
    <source>
        <dbReference type="EMBL" id="PIW13653.1"/>
    </source>
</evidence>
<sequence>MAKPKIKYLINYSYLGLFVCAKFLLSGILLLMHKLEAITMFQVTDSIFWNEYTHSAFGKFHIMIEALWGEFTIMKSLCQKGGDNGLAWTDVQKSYRKKPQETQREINLYVCKTCAQYLDLKEEAVKLPVFDAKGKRKLIRHKLVIEAETKKTLWMPEEHWDKIHQVS</sequence>
<organism evidence="2 3">
    <name type="scientific">bacterium (Candidatus Blackallbacteria) CG17_big_fil_post_rev_8_21_14_2_50_48_46</name>
    <dbReference type="NCBI Taxonomy" id="2014261"/>
    <lineage>
        <taxon>Bacteria</taxon>
        <taxon>Candidatus Blackallbacteria</taxon>
    </lineage>
</organism>
<dbReference type="AlphaFoldDB" id="A0A2M7FX28"/>
<reference evidence="2 3" key="1">
    <citation type="submission" date="2017-09" db="EMBL/GenBank/DDBJ databases">
        <title>Depth-based differentiation of microbial function through sediment-hosted aquifers and enrichment of novel symbionts in the deep terrestrial subsurface.</title>
        <authorList>
            <person name="Probst A.J."/>
            <person name="Ladd B."/>
            <person name="Jarett J.K."/>
            <person name="Geller-Mcgrath D.E."/>
            <person name="Sieber C.M."/>
            <person name="Emerson J.B."/>
            <person name="Anantharaman K."/>
            <person name="Thomas B.C."/>
            <person name="Malmstrom R."/>
            <person name="Stieglmeier M."/>
            <person name="Klingl A."/>
            <person name="Woyke T."/>
            <person name="Ryan C.M."/>
            <person name="Banfield J.F."/>
        </authorList>
    </citation>
    <scope>NUCLEOTIDE SEQUENCE [LARGE SCALE GENOMIC DNA]</scope>
    <source>
        <strain evidence="2">CG17_big_fil_post_rev_8_21_14_2_50_48_46</strain>
    </source>
</reference>
<protein>
    <submittedName>
        <fullName evidence="2">Uncharacterized protein</fullName>
    </submittedName>
</protein>
<dbReference type="EMBL" id="PFFQ01000067">
    <property type="protein sequence ID" value="PIW13653.1"/>
    <property type="molecule type" value="Genomic_DNA"/>
</dbReference>
<feature type="transmembrane region" description="Helical" evidence="1">
    <location>
        <begin position="12"/>
        <end position="32"/>
    </location>
</feature>
<keyword evidence="1" id="KW-1133">Transmembrane helix</keyword>
<keyword evidence="1" id="KW-0472">Membrane</keyword>
<evidence type="ECO:0000256" key="1">
    <source>
        <dbReference type="SAM" id="Phobius"/>
    </source>
</evidence>
<keyword evidence="1" id="KW-0812">Transmembrane</keyword>
<evidence type="ECO:0000313" key="3">
    <source>
        <dbReference type="Proteomes" id="UP000231019"/>
    </source>
</evidence>
<name>A0A2M7FX28_9BACT</name>